<reference evidence="6" key="1">
    <citation type="submission" date="2012-04" db="EMBL/GenBank/DDBJ databases">
        <authorList>
            <person name="Li W."/>
        </authorList>
    </citation>
    <scope>NUCLEOTIDE SEQUENCE</scope>
</reference>
<evidence type="ECO:0000256" key="2">
    <source>
        <dbReference type="ARBA" id="ARBA00023157"/>
    </source>
</evidence>
<dbReference type="EMBL" id="JQ913013">
    <property type="protein sequence ID" value="AFH68245.1"/>
    <property type="molecule type" value="mRNA"/>
</dbReference>
<dbReference type="PANTHER" id="PTHR10612:SF34">
    <property type="entry name" value="APOLIPOPROTEIN D"/>
    <property type="match status" value="1"/>
</dbReference>
<dbReference type="InterPro" id="IPR012674">
    <property type="entry name" value="Calycin"/>
</dbReference>
<dbReference type="GO" id="GO:0031409">
    <property type="term" value="F:pigment binding"/>
    <property type="evidence" value="ECO:0007669"/>
    <property type="project" value="InterPro"/>
</dbReference>
<keyword evidence="2" id="KW-1015">Disulfide bond</keyword>
<evidence type="ECO:0000259" key="5">
    <source>
        <dbReference type="Pfam" id="PF00061"/>
    </source>
</evidence>
<evidence type="ECO:0000256" key="1">
    <source>
        <dbReference type="ARBA" id="ARBA00006889"/>
    </source>
</evidence>
<dbReference type="AlphaFoldDB" id="I0C0B6"/>
<protein>
    <submittedName>
        <fullName evidence="6">Biliverdin binding protein-2</fullName>
    </submittedName>
</protein>
<evidence type="ECO:0000256" key="3">
    <source>
        <dbReference type="PIRNR" id="PIRNR036893"/>
    </source>
</evidence>
<dbReference type="InterPro" id="IPR000566">
    <property type="entry name" value="Lipocln_cytosolic_FA-bd_dom"/>
</dbReference>
<dbReference type="GO" id="GO:0000302">
    <property type="term" value="P:response to reactive oxygen species"/>
    <property type="evidence" value="ECO:0007669"/>
    <property type="project" value="TreeGrafter"/>
</dbReference>
<dbReference type="GO" id="GO:0006629">
    <property type="term" value="P:lipid metabolic process"/>
    <property type="evidence" value="ECO:0007669"/>
    <property type="project" value="TreeGrafter"/>
</dbReference>
<comment type="similarity">
    <text evidence="1 3 4">Belongs to the calycin superfamily. Lipocalin family.</text>
</comment>
<evidence type="ECO:0000313" key="6">
    <source>
        <dbReference type="EMBL" id="AFH68245.1"/>
    </source>
</evidence>
<dbReference type="InterPro" id="IPR022272">
    <property type="entry name" value="Lipocalin_CS"/>
</dbReference>
<evidence type="ECO:0000256" key="4">
    <source>
        <dbReference type="RuleBase" id="RU003695"/>
    </source>
</evidence>
<dbReference type="SUPFAM" id="SSF50814">
    <property type="entry name" value="Lipocalins"/>
    <property type="match status" value="1"/>
</dbReference>
<dbReference type="InterPro" id="IPR003057">
    <property type="entry name" value="Invtbrt_color"/>
</dbReference>
<dbReference type="InterPro" id="IPR022271">
    <property type="entry name" value="Lipocalin_ApoD"/>
</dbReference>
<dbReference type="Gene3D" id="2.40.128.20">
    <property type="match status" value="1"/>
</dbReference>
<dbReference type="Pfam" id="PF00061">
    <property type="entry name" value="Lipocalin"/>
    <property type="match status" value="1"/>
</dbReference>
<proteinExistence type="evidence at transcript level"/>
<organism evidence="6">
    <name type="scientific">Antheraea pernyi</name>
    <name type="common">Chinese oak silk moth</name>
    <name type="synonym">Bombyx pernyi</name>
    <dbReference type="NCBI Taxonomy" id="7119"/>
    <lineage>
        <taxon>Eukaryota</taxon>
        <taxon>Metazoa</taxon>
        <taxon>Ecdysozoa</taxon>
        <taxon>Arthropoda</taxon>
        <taxon>Hexapoda</taxon>
        <taxon>Insecta</taxon>
        <taxon>Pterygota</taxon>
        <taxon>Neoptera</taxon>
        <taxon>Endopterygota</taxon>
        <taxon>Lepidoptera</taxon>
        <taxon>Glossata</taxon>
        <taxon>Ditrysia</taxon>
        <taxon>Bombycoidea</taxon>
        <taxon>Saturniidae</taxon>
        <taxon>Saturniinae</taxon>
        <taxon>Saturniini</taxon>
        <taxon>Antheraea</taxon>
    </lineage>
</organism>
<accession>I0C0B6</accession>
<feature type="chain" id="PRO_5013436090" evidence="3">
    <location>
        <begin position="17"/>
        <end position="202"/>
    </location>
</feature>
<keyword evidence="3" id="KW-0732">Signal</keyword>
<dbReference type="PIRSF" id="PIRSF036893">
    <property type="entry name" value="Lipocalin_ApoD"/>
    <property type="match status" value="1"/>
</dbReference>
<dbReference type="PRINTS" id="PR01273">
    <property type="entry name" value="INVTBRTCOLOR"/>
</dbReference>
<dbReference type="PANTHER" id="PTHR10612">
    <property type="entry name" value="APOLIPOPROTEIN D"/>
    <property type="match status" value="1"/>
</dbReference>
<name>I0C0B6_ANTPE</name>
<feature type="domain" description="Lipocalin/cytosolic fatty-acid binding" evidence="5">
    <location>
        <begin position="39"/>
        <end position="182"/>
    </location>
</feature>
<feature type="signal peptide" evidence="3">
    <location>
        <begin position="1"/>
        <end position="16"/>
    </location>
</feature>
<dbReference type="GO" id="GO:0005737">
    <property type="term" value="C:cytoplasm"/>
    <property type="evidence" value="ECO:0007669"/>
    <property type="project" value="TreeGrafter"/>
</dbReference>
<sequence length="202" mass="21834">MKLFSLILTILGVASAEVILNGACPAVEPVKDFDMNAYAGTWYEVKKLPLANEGKGQCGTALYTLDGDSYKVKNSHVINGVEKYVTGTVNKAADANNAAKLQITVTVGRFTRVGPLWILATDYSNYAVSYSCKYDQKSNTHRLNVWVLSRTKGLSSEVQATVDAFLSSNFSNVDASKFVTIDLSEGACQTRSSRGYTAPVGH</sequence>
<dbReference type="PROSITE" id="PS00213">
    <property type="entry name" value="LIPOCALIN"/>
    <property type="match status" value="1"/>
</dbReference>